<dbReference type="PANTHER" id="PTHR35790">
    <property type="entry name" value="HTH-TYPE TRANSCRIPTIONAL REGULATOR PCHR"/>
    <property type="match status" value="1"/>
</dbReference>
<dbReference type="PROSITE" id="PS50995">
    <property type="entry name" value="HTH_MARR_2"/>
    <property type="match status" value="1"/>
</dbReference>
<comment type="caution">
    <text evidence="5">The sequence shown here is derived from an EMBL/GenBank/DDBJ whole genome shotgun (WGS) entry which is preliminary data.</text>
</comment>
<protein>
    <submittedName>
        <fullName evidence="5">MarR family transcriptional regulator</fullName>
    </submittedName>
</protein>
<keyword evidence="1" id="KW-0805">Transcription regulation</keyword>
<feature type="domain" description="HTH marR-type" evidence="4">
    <location>
        <begin position="21"/>
        <end position="159"/>
    </location>
</feature>
<dbReference type="PANTHER" id="PTHR35790:SF4">
    <property type="entry name" value="HTH-TYPE TRANSCRIPTIONAL REGULATOR PCHR"/>
    <property type="match status" value="1"/>
</dbReference>
<dbReference type="InterPro" id="IPR036390">
    <property type="entry name" value="WH_DNA-bd_sf"/>
</dbReference>
<dbReference type="Gene3D" id="1.10.10.10">
    <property type="entry name" value="Winged helix-like DNA-binding domain superfamily/Winged helix DNA-binding domain"/>
    <property type="match status" value="1"/>
</dbReference>
<dbReference type="InterPro" id="IPR023187">
    <property type="entry name" value="Tscrpt_reg_MarR-type_CS"/>
</dbReference>
<dbReference type="InterPro" id="IPR000835">
    <property type="entry name" value="HTH_MarR-typ"/>
</dbReference>
<evidence type="ECO:0000313" key="5">
    <source>
        <dbReference type="EMBL" id="PCS06972.1"/>
    </source>
</evidence>
<dbReference type="Pfam" id="PF01047">
    <property type="entry name" value="MarR"/>
    <property type="match status" value="1"/>
</dbReference>
<evidence type="ECO:0000256" key="1">
    <source>
        <dbReference type="ARBA" id="ARBA00023015"/>
    </source>
</evidence>
<accession>A0A2A5S0F3</accession>
<proteinExistence type="predicted"/>
<dbReference type="InterPro" id="IPR036388">
    <property type="entry name" value="WH-like_DNA-bd_sf"/>
</dbReference>
<gene>
    <name evidence="5" type="ORF">RU87_GL001432</name>
</gene>
<evidence type="ECO:0000256" key="2">
    <source>
        <dbReference type="ARBA" id="ARBA00023125"/>
    </source>
</evidence>
<evidence type="ECO:0000259" key="4">
    <source>
        <dbReference type="PROSITE" id="PS50995"/>
    </source>
</evidence>
<dbReference type="EMBL" id="JXJX01000006">
    <property type="protein sequence ID" value="PCS06972.1"/>
    <property type="molecule type" value="Genomic_DNA"/>
</dbReference>
<sequence length="181" mass="20590">MLYYNLSSRNEENIVKQDERFNELAEQFFKINNQLTKIQHKPINIKDDINISTSQLHLLEMIAKYPKLTITSLATCLGVTKGNISQQIPKLLSLDLITIVQKKENKKNKAVLITSLGESVLASHNSLHEALYRSITNDLSAFSSDQIGILIDIFQKIALSIDEYQLMFQQKEAEYGNSDKS</sequence>
<keyword evidence="6" id="KW-1185">Reference proteome</keyword>
<dbReference type="STRING" id="1348632.GCA_001591745_00813"/>
<keyword evidence="2" id="KW-0238">DNA-binding</keyword>
<dbReference type="PROSITE" id="PS01117">
    <property type="entry name" value="HTH_MARR_1"/>
    <property type="match status" value="1"/>
</dbReference>
<reference evidence="5 6" key="1">
    <citation type="submission" date="2014-12" db="EMBL/GenBank/DDBJ databases">
        <title>Draft genome sequences of 10 type strains of Lactococcus.</title>
        <authorList>
            <person name="Sun Z."/>
            <person name="Zhong Z."/>
            <person name="Liu W."/>
            <person name="Zhang W."/>
            <person name="Zhang H."/>
        </authorList>
    </citation>
    <scope>NUCLEOTIDE SEQUENCE [LARGE SCALE GENOMIC DNA]</scope>
    <source>
        <strain evidence="5 6">DSM 20686</strain>
    </source>
</reference>
<dbReference type="Proteomes" id="UP000242246">
    <property type="component" value="Unassembled WGS sequence"/>
</dbReference>
<evidence type="ECO:0000313" key="6">
    <source>
        <dbReference type="Proteomes" id="UP000242246"/>
    </source>
</evidence>
<dbReference type="GO" id="GO:0003677">
    <property type="term" value="F:DNA binding"/>
    <property type="evidence" value="ECO:0007669"/>
    <property type="project" value="UniProtKB-KW"/>
</dbReference>
<dbReference type="GO" id="GO:0003700">
    <property type="term" value="F:DNA-binding transcription factor activity"/>
    <property type="evidence" value="ECO:0007669"/>
    <property type="project" value="InterPro"/>
</dbReference>
<organism evidence="5 6">
    <name type="scientific">Pseudolactococcus plantarum</name>
    <dbReference type="NCBI Taxonomy" id="1365"/>
    <lineage>
        <taxon>Bacteria</taxon>
        <taxon>Bacillati</taxon>
        <taxon>Bacillota</taxon>
        <taxon>Bacilli</taxon>
        <taxon>Lactobacillales</taxon>
        <taxon>Streptococcaceae</taxon>
        <taxon>Pseudolactococcus</taxon>
    </lineage>
</organism>
<dbReference type="AlphaFoldDB" id="A0A2A5S0F3"/>
<dbReference type="InterPro" id="IPR052067">
    <property type="entry name" value="Metal_resp_HTH_trans_reg"/>
</dbReference>
<dbReference type="SMART" id="SM00347">
    <property type="entry name" value="HTH_MARR"/>
    <property type="match status" value="1"/>
</dbReference>
<keyword evidence="3" id="KW-0804">Transcription</keyword>
<dbReference type="SUPFAM" id="SSF46785">
    <property type="entry name" value="Winged helix' DNA-binding domain"/>
    <property type="match status" value="1"/>
</dbReference>
<name>A0A2A5S0F3_9LACT</name>
<evidence type="ECO:0000256" key="3">
    <source>
        <dbReference type="ARBA" id="ARBA00023163"/>
    </source>
</evidence>